<dbReference type="STRING" id="177199.A0A420XYG4"/>
<dbReference type="AlphaFoldDB" id="A0A420XYG4"/>
<sequence length="581" mass="62951">MVVLGSLLLLVAAGLVSIASAKPTQTCRYLPGDAGWPSSREWQALNRTVSGRLIATVPLGSVCHNKGQFAAFDEGKCSALRTEIVEAGQKTFQSQPNDPMNGYFETLTCSPFTGSNETCELGERPVYSIAVKSAADVQAVIKFARENNVRLVVRSTGIDYMGKSTGKGSLSLWMWNLNTIEIIPSYKSHSYSGPAIKLGPGVIAGDAYAFAATKGYRFVGPECGLVSVAGGYTQGGGHSQLSTAYGLAADQVLEWEVVTASGEHLIATPEKNSDLYWALSGGGGGTYGVILSMTAKAYKEGPVAGGTLLIPNTNDTAYWEALKIWFHQTPSFVTNGKNNVQFAITRDAFLGFSLTLPEQNSSAVSALVAPFLRDLDRLGLTYNLTTFDSPSYIEHFIKSYGPLPYGALCPLYVNLGSRLIPRSVVLDTTSNSALLDVYRTILSSGDFTIGCSILNLTPSSPSKPAHPANAVNPAWRNAIAYCNPQSPWDWNSTANSLETKRRLVDEYYPALEKVTHGSGVYLNEVDPWYKGDWKQNMYGANYGRLLAVKKRYDPDRLMYVKFGVGSDEFKFDTKGRLCFGA</sequence>
<feature type="domain" description="FAD-binding PCMH-type" evidence="7">
    <location>
        <begin position="121"/>
        <end position="300"/>
    </location>
</feature>
<proteinExistence type="inferred from homology"/>
<evidence type="ECO:0000313" key="8">
    <source>
        <dbReference type="EMBL" id="RKU40712.1"/>
    </source>
</evidence>
<comment type="similarity">
    <text evidence="2">Belongs to the oxygen-dependent FAD-linked oxidoreductase family.</text>
</comment>
<keyword evidence="3" id="KW-0285">Flavoprotein</keyword>
<dbReference type="PROSITE" id="PS51387">
    <property type="entry name" value="FAD_PCMH"/>
    <property type="match status" value="1"/>
</dbReference>
<dbReference type="EMBL" id="QVQW01000094">
    <property type="protein sequence ID" value="RKU40712.1"/>
    <property type="molecule type" value="Genomic_DNA"/>
</dbReference>
<dbReference type="InterPro" id="IPR050416">
    <property type="entry name" value="FAD-linked_Oxidoreductase"/>
</dbReference>
<dbReference type="GO" id="GO:0071949">
    <property type="term" value="F:FAD binding"/>
    <property type="evidence" value="ECO:0007669"/>
    <property type="project" value="InterPro"/>
</dbReference>
<dbReference type="InterPro" id="IPR036318">
    <property type="entry name" value="FAD-bd_PCMH-like_sf"/>
</dbReference>
<evidence type="ECO:0000259" key="7">
    <source>
        <dbReference type="PROSITE" id="PS51387"/>
    </source>
</evidence>
<dbReference type="InterPro" id="IPR006094">
    <property type="entry name" value="Oxid_FAD_bind_N"/>
</dbReference>
<dbReference type="PANTHER" id="PTHR42973">
    <property type="entry name" value="BINDING OXIDOREDUCTASE, PUTATIVE (AFU_ORTHOLOGUE AFUA_1G17690)-RELATED"/>
    <property type="match status" value="1"/>
</dbReference>
<dbReference type="OrthoDB" id="9983560at2759"/>
<evidence type="ECO:0000256" key="3">
    <source>
        <dbReference type="ARBA" id="ARBA00022630"/>
    </source>
</evidence>
<accession>A0A420XYG4</accession>
<dbReference type="GO" id="GO:0016491">
    <property type="term" value="F:oxidoreductase activity"/>
    <property type="evidence" value="ECO:0007669"/>
    <property type="project" value="UniProtKB-KW"/>
</dbReference>
<dbReference type="Pfam" id="PF08031">
    <property type="entry name" value="BBE"/>
    <property type="match status" value="1"/>
</dbReference>
<dbReference type="InterPro" id="IPR016166">
    <property type="entry name" value="FAD-bd_PCMH"/>
</dbReference>
<dbReference type="InterPro" id="IPR012951">
    <property type="entry name" value="BBE"/>
</dbReference>
<reference evidence="8 9" key="1">
    <citation type="submission" date="2018-08" db="EMBL/GenBank/DDBJ databases">
        <title>Draft genome of the lignicolous fungus Coniochaeta pulveracea.</title>
        <authorList>
            <person name="Borstlap C.J."/>
            <person name="De Witt R.N."/>
            <person name="Botha A."/>
            <person name="Volschenk H."/>
        </authorList>
    </citation>
    <scope>NUCLEOTIDE SEQUENCE [LARGE SCALE GENOMIC DNA]</scope>
    <source>
        <strain evidence="8 9">CAB683</strain>
    </source>
</reference>
<comment type="cofactor">
    <cofactor evidence="1">
        <name>FAD</name>
        <dbReference type="ChEBI" id="CHEBI:57692"/>
    </cofactor>
</comment>
<evidence type="ECO:0000256" key="6">
    <source>
        <dbReference type="SAM" id="SignalP"/>
    </source>
</evidence>
<comment type="caution">
    <text evidence="8">The sequence shown here is derived from an EMBL/GenBank/DDBJ whole genome shotgun (WGS) entry which is preliminary data.</text>
</comment>
<dbReference type="Gene3D" id="3.30.465.10">
    <property type="match status" value="2"/>
</dbReference>
<protein>
    <recommendedName>
        <fullName evidence="7">FAD-binding PCMH-type domain-containing protein</fullName>
    </recommendedName>
</protein>
<evidence type="ECO:0000313" key="9">
    <source>
        <dbReference type="Proteomes" id="UP000275385"/>
    </source>
</evidence>
<dbReference type="SUPFAM" id="SSF56176">
    <property type="entry name" value="FAD-binding/transporter-associated domain-like"/>
    <property type="match status" value="1"/>
</dbReference>
<keyword evidence="6" id="KW-0732">Signal</keyword>
<dbReference type="PANTHER" id="PTHR42973:SF39">
    <property type="entry name" value="FAD-BINDING PCMH-TYPE DOMAIN-CONTAINING PROTEIN"/>
    <property type="match status" value="1"/>
</dbReference>
<keyword evidence="4" id="KW-0274">FAD</keyword>
<evidence type="ECO:0000256" key="1">
    <source>
        <dbReference type="ARBA" id="ARBA00001974"/>
    </source>
</evidence>
<gene>
    <name evidence="8" type="ORF">DL546_003970</name>
</gene>
<keyword evidence="9" id="KW-1185">Reference proteome</keyword>
<feature type="signal peptide" evidence="6">
    <location>
        <begin position="1"/>
        <end position="21"/>
    </location>
</feature>
<evidence type="ECO:0000256" key="5">
    <source>
        <dbReference type="ARBA" id="ARBA00023002"/>
    </source>
</evidence>
<dbReference type="InterPro" id="IPR016169">
    <property type="entry name" value="FAD-bd_PCMH_sub2"/>
</dbReference>
<evidence type="ECO:0000256" key="4">
    <source>
        <dbReference type="ARBA" id="ARBA00022827"/>
    </source>
</evidence>
<feature type="chain" id="PRO_5019291992" description="FAD-binding PCMH-type domain-containing protein" evidence="6">
    <location>
        <begin position="22"/>
        <end position="581"/>
    </location>
</feature>
<organism evidence="8 9">
    <name type="scientific">Coniochaeta pulveracea</name>
    <dbReference type="NCBI Taxonomy" id="177199"/>
    <lineage>
        <taxon>Eukaryota</taxon>
        <taxon>Fungi</taxon>
        <taxon>Dikarya</taxon>
        <taxon>Ascomycota</taxon>
        <taxon>Pezizomycotina</taxon>
        <taxon>Sordariomycetes</taxon>
        <taxon>Sordariomycetidae</taxon>
        <taxon>Coniochaetales</taxon>
        <taxon>Coniochaetaceae</taxon>
        <taxon>Coniochaeta</taxon>
    </lineage>
</organism>
<evidence type="ECO:0000256" key="2">
    <source>
        <dbReference type="ARBA" id="ARBA00005466"/>
    </source>
</evidence>
<keyword evidence="5" id="KW-0560">Oxidoreductase</keyword>
<dbReference type="Proteomes" id="UP000275385">
    <property type="component" value="Unassembled WGS sequence"/>
</dbReference>
<dbReference type="Pfam" id="PF01565">
    <property type="entry name" value="FAD_binding_4"/>
    <property type="match status" value="1"/>
</dbReference>
<name>A0A420XYG4_9PEZI</name>